<dbReference type="Gene3D" id="3.30.230.10">
    <property type="match status" value="1"/>
</dbReference>
<proteinExistence type="inferred from homology"/>
<evidence type="ECO:0000256" key="7">
    <source>
        <dbReference type="ARBA" id="ARBA00022697"/>
    </source>
</evidence>
<evidence type="ECO:0000259" key="13">
    <source>
        <dbReference type="Pfam" id="PF00288"/>
    </source>
</evidence>
<comment type="pathway">
    <text evidence="1 12">Amino-acid biosynthesis; L-threonine biosynthesis; L-threonine from L-aspartate: step 4/5.</text>
</comment>
<dbReference type="SUPFAM" id="SSF54211">
    <property type="entry name" value="Ribosomal protein S5 domain 2-like"/>
    <property type="match status" value="1"/>
</dbReference>
<evidence type="ECO:0000256" key="1">
    <source>
        <dbReference type="ARBA" id="ARBA00005015"/>
    </source>
</evidence>
<feature type="domain" description="GHMP kinase C-terminal" evidence="14">
    <location>
        <begin position="207"/>
        <end position="281"/>
    </location>
</feature>
<dbReference type="Gene3D" id="3.30.70.890">
    <property type="entry name" value="GHMP kinase, C-terminal domain"/>
    <property type="match status" value="1"/>
</dbReference>
<dbReference type="GO" id="GO:0009088">
    <property type="term" value="P:threonine biosynthetic process"/>
    <property type="evidence" value="ECO:0007669"/>
    <property type="project" value="UniProtKB-UniRule"/>
</dbReference>
<keyword evidence="6 12" id="KW-0808">Transferase</keyword>
<evidence type="ECO:0000256" key="3">
    <source>
        <dbReference type="ARBA" id="ARBA00012078"/>
    </source>
</evidence>
<comment type="function">
    <text evidence="12">Catalyzes the ATP-dependent phosphorylation of L-homoserine to L-homoserine phosphate.</text>
</comment>
<evidence type="ECO:0000259" key="14">
    <source>
        <dbReference type="Pfam" id="PF08544"/>
    </source>
</evidence>
<dbReference type="InterPro" id="IPR006204">
    <property type="entry name" value="GHMP_kinase_N_dom"/>
</dbReference>
<keyword evidence="12" id="KW-0963">Cytoplasm</keyword>
<dbReference type="SUPFAM" id="SSF55060">
    <property type="entry name" value="GHMP Kinase, C-terminal domain"/>
    <property type="match status" value="1"/>
</dbReference>
<evidence type="ECO:0000256" key="9">
    <source>
        <dbReference type="ARBA" id="ARBA00022777"/>
    </source>
</evidence>
<protein>
    <recommendedName>
        <fullName evidence="4 12">Homoserine kinase</fullName>
        <shortName evidence="12">HK</shortName>
        <shortName evidence="12">HSK</shortName>
        <ecNumber evidence="3 12">2.7.1.39</ecNumber>
    </recommendedName>
</protein>
<dbReference type="OrthoDB" id="9769912at2"/>
<dbReference type="EMBL" id="CP009928">
    <property type="protein sequence ID" value="AKK71836.1"/>
    <property type="molecule type" value="Genomic_DNA"/>
</dbReference>
<keyword evidence="8 12" id="KW-0547">Nucleotide-binding</keyword>
<evidence type="ECO:0000313" key="15">
    <source>
        <dbReference type="EMBL" id="AKK71836.1"/>
    </source>
</evidence>
<comment type="subcellular location">
    <subcellularLocation>
        <location evidence="12">Cytoplasm</location>
    </subcellularLocation>
</comment>
<evidence type="ECO:0000256" key="12">
    <source>
        <dbReference type="HAMAP-Rule" id="MF_00384"/>
    </source>
</evidence>
<evidence type="ECO:0000256" key="11">
    <source>
        <dbReference type="ARBA" id="ARBA00049375"/>
    </source>
</evidence>
<keyword evidence="9 12" id="KW-0418">Kinase</keyword>
<feature type="binding site" evidence="12">
    <location>
        <begin position="88"/>
        <end position="98"/>
    </location>
    <ligand>
        <name>ATP</name>
        <dbReference type="ChEBI" id="CHEBI:30616"/>
    </ligand>
</feature>
<dbReference type="GO" id="GO:0005524">
    <property type="term" value="F:ATP binding"/>
    <property type="evidence" value="ECO:0007669"/>
    <property type="project" value="UniProtKB-UniRule"/>
</dbReference>
<keyword evidence="7 12" id="KW-0791">Threonine biosynthesis</keyword>
<dbReference type="Proteomes" id="UP000035213">
    <property type="component" value="Chromosome"/>
</dbReference>
<dbReference type="HAMAP" id="MF_00384">
    <property type="entry name" value="Homoser_kinase"/>
    <property type="match status" value="1"/>
</dbReference>
<comment type="similarity">
    <text evidence="2 12">Belongs to the GHMP kinase family. Homoserine kinase subfamily.</text>
</comment>
<dbReference type="GO" id="GO:0004413">
    <property type="term" value="F:homoserine kinase activity"/>
    <property type="evidence" value="ECO:0007669"/>
    <property type="project" value="UniProtKB-UniRule"/>
</dbReference>
<dbReference type="InterPro" id="IPR006203">
    <property type="entry name" value="GHMP_knse_ATP-bd_CS"/>
</dbReference>
<evidence type="ECO:0000256" key="4">
    <source>
        <dbReference type="ARBA" id="ARBA00017858"/>
    </source>
</evidence>
<dbReference type="InterPro" id="IPR014721">
    <property type="entry name" value="Ribsml_uS5_D2-typ_fold_subgr"/>
</dbReference>
<dbReference type="InterPro" id="IPR013750">
    <property type="entry name" value="GHMP_kinase_C_dom"/>
</dbReference>
<dbReference type="NCBIfam" id="NF002288">
    <property type="entry name" value="PRK01212.1-4"/>
    <property type="match status" value="1"/>
</dbReference>
<dbReference type="AlphaFoldDB" id="A0A0G3LY00"/>
<gene>
    <name evidence="12" type="primary">thrB</name>
    <name evidence="15" type="ORF">OK18_03555</name>
</gene>
<keyword evidence="5 12" id="KW-0028">Amino-acid biosynthesis</keyword>
<keyword evidence="10 12" id="KW-0067">ATP-binding</keyword>
<dbReference type="KEGG" id="cgn:OK18_03555"/>
<evidence type="ECO:0000256" key="2">
    <source>
        <dbReference type="ARBA" id="ARBA00007370"/>
    </source>
</evidence>
<dbReference type="InterPro" id="IPR036554">
    <property type="entry name" value="GHMP_kinase_C_sf"/>
</dbReference>
<dbReference type="PANTHER" id="PTHR20861">
    <property type="entry name" value="HOMOSERINE/4-DIPHOSPHOCYTIDYL-2-C-METHYL-D-ERYTHRITOL KINASE"/>
    <property type="match status" value="1"/>
</dbReference>
<dbReference type="InterPro" id="IPR020568">
    <property type="entry name" value="Ribosomal_Su5_D2-typ_SF"/>
</dbReference>
<comment type="catalytic activity">
    <reaction evidence="11 12">
        <text>L-homoserine + ATP = O-phospho-L-homoserine + ADP + H(+)</text>
        <dbReference type="Rhea" id="RHEA:13985"/>
        <dbReference type="ChEBI" id="CHEBI:15378"/>
        <dbReference type="ChEBI" id="CHEBI:30616"/>
        <dbReference type="ChEBI" id="CHEBI:57476"/>
        <dbReference type="ChEBI" id="CHEBI:57590"/>
        <dbReference type="ChEBI" id="CHEBI:456216"/>
        <dbReference type="EC" id="2.7.1.39"/>
    </reaction>
</comment>
<dbReference type="PROSITE" id="PS00627">
    <property type="entry name" value="GHMP_KINASES_ATP"/>
    <property type="match status" value="1"/>
</dbReference>
<dbReference type="GO" id="GO:0005737">
    <property type="term" value="C:cytoplasm"/>
    <property type="evidence" value="ECO:0007669"/>
    <property type="project" value="UniProtKB-SubCell"/>
</dbReference>
<dbReference type="RefSeq" id="WP_053327104.1">
    <property type="nucleotide sequence ID" value="NZ_CP009928.1"/>
</dbReference>
<dbReference type="NCBIfam" id="TIGR00191">
    <property type="entry name" value="thrB"/>
    <property type="match status" value="1"/>
</dbReference>
<evidence type="ECO:0000256" key="5">
    <source>
        <dbReference type="ARBA" id="ARBA00022605"/>
    </source>
</evidence>
<dbReference type="Pfam" id="PF00288">
    <property type="entry name" value="GHMP_kinases_N"/>
    <property type="match status" value="1"/>
</dbReference>
<dbReference type="PRINTS" id="PR00958">
    <property type="entry name" value="HOMSERKINASE"/>
</dbReference>
<dbReference type="PIRSF" id="PIRSF000676">
    <property type="entry name" value="Homoser_kin"/>
    <property type="match status" value="1"/>
</dbReference>
<dbReference type="PATRIC" id="fig|1324352.5.peg.767"/>
<reference evidence="15 16" key="1">
    <citation type="submission" date="2014-11" db="EMBL/GenBank/DDBJ databases">
        <authorList>
            <person name="Park G.-S."/>
            <person name="Hong S.-J."/>
            <person name="Jung B.K."/>
            <person name="Khan A.R."/>
            <person name="Kwak Y."/>
            <person name="Shin J.-H."/>
        </authorList>
    </citation>
    <scope>NUCLEOTIDE SEQUENCE [LARGE SCALE GENOMIC DNA]</scope>
    <source>
        <strain evidence="15 16">DSM 27622</strain>
    </source>
</reference>
<dbReference type="EC" id="2.7.1.39" evidence="3 12"/>
<name>A0A0G3LY00_CHRGL</name>
<accession>A0A0G3LY00</accession>
<feature type="domain" description="GHMP kinase N-terminal" evidence="13">
    <location>
        <begin position="65"/>
        <end position="147"/>
    </location>
</feature>
<dbReference type="STRING" id="1324352.OK18_03555"/>
<dbReference type="PANTHER" id="PTHR20861:SF1">
    <property type="entry name" value="HOMOSERINE KINASE"/>
    <property type="match status" value="1"/>
</dbReference>
<organism evidence="15 16">
    <name type="scientific">Chryseobacterium gallinarum</name>
    <dbReference type="NCBI Taxonomy" id="1324352"/>
    <lineage>
        <taxon>Bacteria</taxon>
        <taxon>Pseudomonadati</taxon>
        <taxon>Bacteroidota</taxon>
        <taxon>Flavobacteriia</taxon>
        <taxon>Flavobacteriales</taxon>
        <taxon>Weeksellaceae</taxon>
        <taxon>Chryseobacterium group</taxon>
        <taxon>Chryseobacterium</taxon>
    </lineage>
</organism>
<evidence type="ECO:0000256" key="6">
    <source>
        <dbReference type="ARBA" id="ARBA00022679"/>
    </source>
</evidence>
<evidence type="ECO:0000313" key="16">
    <source>
        <dbReference type="Proteomes" id="UP000035213"/>
    </source>
</evidence>
<dbReference type="UniPathway" id="UPA00050">
    <property type="reaction ID" value="UER00064"/>
</dbReference>
<dbReference type="InterPro" id="IPR000870">
    <property type="entry name" value="Homoserine_kinase"/>
</dbReference>
<evidence type="ECO:0000256" key="8">
    <source>
        <dbReference type="ARBA" id="ARBA00022741"/>
    </source>
</evidence>
<dbReference type="Pfam" id="PF08544">
    <property type="entry name" value="GHMP_kinases_C"/>
    <property type="match status" value="1"/>
</dbReference>
<evidence type="ECO:0000256" key="10">
    <source>
        <dbReference type="ARBA" id="ARBA00022840"/>
    </source>
</evidence>
<sequence length="316" mass="34174">MKKIKLKVPATVANLVCGFDILGMAIYEPYDEMELALTDSPEIIIRHKDPFGLPEDPLKNVAGIVLLKIQEHLQLSTGFEVTIRKHIKPGSGLGSSAASAAGAAFGANILLENILSKNEMIHFAMFGEELASGVRHADNIAPCIYGGITLVKSTVPLDIIPLNTPDLFVTAVHPQVEVKTSDSRQILKKTVSLKSAVEQWGNIAGLVAGIQKNDIPLIGRSLNDVIIEPIRSILIPQFDEIKSKSLQSGALGGGISGSGPSIFMLSEKKETAEKIARLMKSIYDNIGIESYVYISKINPKGIELIENQIKKTDEIL</sequence>